<dbReference type="EMBL" id="JYFE01000046">
    <property type="protein sequence ID" value="KIT15691.1"/>
    <property type="molecule type" value="Genomic_DNA"/>
</dbReference>
<feature type="region of interest" description="Disordered" evidence="1">
    <location>
        <begin position="1"/>
        <end position="22"/>
    </location>
</feature>
<organism evidence="2 3">
    <name type="scientific">Jannaschia aquimarina</name>
    <dbReference type="NCBI Taxonomy" id="935700"/>
    <lineage>
        <taxon>Bacteria</taxon>
        <taxon>Pseudomonadati</taxon>
        <taxon>Pseudomonadota</taxon>
        <taxon>Alphaproteobacteria</taxon>
        <taxon>Rhodobacterales</taxon>
        <taxon>Roseobacteraceae</taxon>
        <taxon>Jannaschia</taxon>
    </lineage>
</organism>
<proteinExistence type="predicted"/>
<comment type="caution">
    <text evidence="2">The sequence shown here is derived from an EMBL/GenBank/DDBJ whole genome shotgun (WGS) entry which is preliminary data.</text>
</comment>
<dbReference type="Proteomes" id="UP000032232">
    <property type="component" value="Unassembled WGS sequence"/>
</dbReference>
<dbReference type="STRING" id="935700.jaqu_25680"/>
<accession>A0A0D1EFN1</accession>
<evidence type="ECO:0000313" key="3">
    <source>
        <dbReference type="Proteomes" id="UP000032232"/>
    </source>
</evidence>
<name>A0A0D1EFN1_9RHOB</name>
<reference evidence="2 3" key="1">
    <citation type="submission" date="2015-02" db="EMBL/GenBank/DDBJ databases">
        <title>Genome Sequence of Jannaschia aquimarina DSM28248, a member of the Roseobacter clade.</title>
        <authorList>
            <person name="Voget S."/>
            <person name="Daniel R."/>
        </authorList>
    </citation>
    <scope>NUCLEOTIDE SEQUENCE [LARGE SCALE GENOMIC DNA]</scope>
    <source>
        <strain evidence="2 3">GSW-M26</strain>
    </source>
</reference>
<dbReference type="RefSeq" id="WP_043919367.1">
    <property type="nucleotide sequence ID" value="NZ_FZPF01000014.1"/>
</dbReference>
<dbReference type="PATRIC" id="fig|935700.4.peg.2650"/>
<protein>
    <submittedName>
        <fullName evidence="2">Rod binding protein</fullName>
    </submittedName>
</protein>
<gene>
    <name evidence="2" type="ORF">jaqu_25680</name>
</gene>
<sequence>MIDTQFANPVPAPQPKPDPKDPLWQKAVELEAVLFAQMLEVAGVGGLPVAGGATGQAGSQFDSFLRREQAEAVAHSGATGLAQALYRELAARAGA</sequence>
<dbReference type="AlphaFoldDB" id="A0A0D1EFN1"/>
<evidence type="ECO:0000256" key="1">
    <source>
        <dbReference type="SAM" id="MobiDB-lite"/>
    </source>
</evidence>
<evidence type="ECO:0000313" key="2">
    <source>
        <dbReference type="EMBL" id="KIT15691.1"/>
    </source>
</evidence>
<dbReference type="OrthoDB" id="7690273at2"/>
<keyword evidence="3" id="KW-1185">Reference proteome</keyword>